<feature type="compositionally biased region" description="Acidic residues" evidence="1">
    <location>
        <begin position="117"/>
        <end position="134"/>
    </location>
</feature>
<organism evidence="2">
    <name type="scientific">Lygus hesperus</name>
    <name type="common">Western plant bug</name>
    <dbReference type="NCBI Taxonomy" id="30085"/>
    <lineage>
        <taxon>Eukaryota</taxon>
        <taxon>Metazoa</taxon>
        <taxon>Ecdysozoa</taxon>
        <taxon>Arthropoda</taxon>
        <taxon>Hexapoda</taxon>
        <taxon>Insecta</taxon>
        <taxon>Pterygota</taxon>
        <taxon>Neoptera</taxon>
        <taxon>Paraneoptera</taxon>
        <taxon>Hemiptera</taxon>
        <taxon>Heteroptera</taxon>
        <taxon>Panheteroptera</taxon>
        <taxon>Cimicomorpha</taxon>
        <taxon>Miridae</taxon>
        <taxon>Mirini</taxon>
        <taxon>Lygus</taxon>
    </lineage>
</organism>
<evidence type="ECO:0000256" key="1">
    <source>
        <dbReference type="SAM" id="MobiDB-lite"/>
    </source>
</evidence>
<evidence type="ECO:0000313" key="2">
    <source>
        <dbReference type="EMBL" id="JAP99594.1"/>
    </source>
</evidence>
<reference evidence="2" key="1">
    <citation type="journal article" date="2016" name="Gigascience">
        <title>De novo construction of an expanded transcriptome assembly for the western tarnished plant bug, Lygus hesperus.</title>
        <authorList>
            <person name="Tassone E.E."/>
            <person name="Geib S.M."/>
            <person name="Hall B."/>
            <person name="Fabrick J.A."/>
            <person name="Brent C.S."/>
            <person name="Hull J.J."/>
        </authorList>
    </citation>
    <scope>NUCLEOTIDE SEQUENCE</scope>
</reference>
<accession>A0A146KVE3</accession>
<feature type="region of interest" description="Disordered" evidence="1">
    <location>
        <begin position="98"/>
        <end position="134"/>
    </location>
</feature>
<name>A0A146KVE3_LYGHE</name>
<sequence>MNLCTFEKPDRSGIIPRIVGQDTDGLYVERGGVVEKLIAGGTLDGCRTVGYAECGTDLTGYTVDTSWKGTHHGDIPKHVKLVEYREPVMSEYFKRSRDCCSGAESKGNVSGNTNGDGDGEESRIDEENDEEERL</sequence>
<proteinExistence type="predicted"/>
<gene>
    <name evidence="2" type="ORF">g.28789</name>
</gene>
<dbReference type="EMBL" id="GDHC01019034">
    <property type="protein sequence ID" value="JAP99594.1"/>
    <property type="molecule type" value="Transcribed_RNA"/>
</dbReference>
<dbReference type="AlphaFoldDB" id="A0A146KVE3"/>
<protein>
    <submittedName>
        <fullName evidence="2">Uncharacterized protein</fullName>
    </submittedName>
</protein>